<dbReference type="InterPro" id="IPR040853">
    <property type="entry name" value="RapA2_cadherin-like"/>
</dbReference>
<comment type="caution">
    <text evidence="3">The sequence shown here is derived from an EMBL/GenBank/DDBJ whole genome shotgun (WGS) entry which is preliminary data.</text>
</comment>
<dbReference type="Pfam" id="PF17963">
    <property type="entry name" value="Big_9"/>
    <property type="match status" value="2"/>
</dbReference>
<sequence length="871" mass="96840">MQVNDMVVTVTPLVSSSTTAVNPSLIKMSTLVHTILGLALTGVVVIASVGTVALIVASAIDKMSATQDYVTNYKHKTFYVYPLANDATSTKNKSLTITEISKPLYGTAAIINNTYVQYNSSKYWSGVEIIDYICSDGKSSAKSTIEVTILNNPPQTLPMVYYLSDYSINKFNVFEYKSNQGGQVFDMDGDKMILSNVTLGTYGIVTFDDRNVYYKPNNKQSFTDTVTYCITDFNDTTCDEMTFKYLSQPPSANNDYYRIPRGQRGYFEVMKNDHDPNGERIEFQNIAKCTFGEASISVTNSTVIVYEPNHNWRPVTDFFQYTITNGHSSAQASVIIDVYNNPPTAGSHQVQVNKNSIDNLLPISFSDVDVMDTLTVSINKTLVTGSLNVTLSHEVVDTLILDGHYNITKNKYSLFYTPSKDPPNNEVITYVVSDGFDTAVGRINITIITPTLTLTLTPTHTPTLTPTPSPTPTPTPMKVLPVAVDDYITTLWNRSVIIDVLRNDTAVSQQDKLIIKPLSSPYSVAGGDIEVISGKFIKYSPFGNFIGYDYFVYYNQEGSYASLNNATVMIHVIDNPPVAINDSFIVHWNQDYINLDVLINDYDVDNDTIFVKSVSAMLLRGERFEISVQSSSVVFYLPPFLKDRLGVYLCSYKITDGPMDSLDSFISVTVTNKHIPVALDQNERVHWRLQNSTETFFDVYNSTHDGDNDIISLSLTESSEYFSLTTDAIQRIQCARMLFLGSLNVSFTLTDGLSNSTATCNLLVYNNPPNAYNVNYYFMEPGSEAEVNLEFAAGVHDDDDEDHDYLHITSVTDTNIFGNKVTIVDALSVRINTKPSSTGVDSFEFTVSDGLESVTRYFELYYYAGGPIGVD</sequence>
<evidence type="ECO:0000259" key="2">
    <source>
        <dbReference type="Pfam" id="PF17803"/>
    </source>
</evidence>
<dbReference type="Pfam" id="PF17803">
    <property type="entry name" value="Cadherin_4"/>
    <property type="match status" value="1"/>
</dbReference>
<dbReference type="AlphaFoldDB" id="A0AAW2Z934"/>
<dbReference type="EMBL" id="JAOPGA020001136">
    <property type="protein sequence ID" value="KAL0485415.1"/>
    <property type="molecule type" value="Genomic_DNA"/>
</dbReference>
<accession>A0AAW2Z934</accession>
<dbReference type="Gene3D" id="2.60.40.2810">
    <property type="match status" value="1"/>
</dbReference>
<feature type="transmembrane region" description="Helical" evidence="1">
    <location>
        <begin position="35"/>
        <end position="60"/>
    </location>
</feature>
<reference evidence="3 4" key="1">
    <citation type="submission" date="2024-03" db="EMBL/GenBank/DDBJ databases">
        <title>The Acrasis kona genome and developmental transcriptomes reveal deep origins of eukaryotic multicellular pathways.</title>
        <authorList>
            <person name="Sheikh S."/>
            <person name="Fu C.-J."/>
            <person name="Brown M.W."/>
            <person name="Baldauf S.L."/>
        </authorList>
    </citation>
    <scope>NUCLEOTIDE SEQUENCE [LARGE SCALE GENOMIC DNA]</scope>
    <source>
        <strain evidence="3 4">ATCC MYA-3509</strain>
    </source>
</reference>
<dbReference type="Proteomes" id="UP001431209">
    <property type="component" value="Unassembled WGS sequence"/>
</dbReference>
<evidence type="ECO:0000313" key="4">
    <source>
        <dbReference type="Proteomes" id="UP001431209"/>
    </source>
</evidence>
<evidence type="ECO:0000313" key="3">
    <source>
        <dbReference type="EMBL" id="KAL0485415.1"/>
    </source>
</evidence>
<keyword evidence="1" id="KW-0472">Membrane</keyword>
<keyword evidence="1" id="KW-1133">Transmembrane helix</keyword>
<evidence type="ECO:0000256" key="1">
    <source>
        <dbReference type="SAM" id="Phobius"/>
    </source>
</evidence>
<feature type="domain" description="RapA2 cadherin-like" evidence="2">
    <location>
        <begin position="566"/>
        <end position="615"/>
    </location>
</feature>
<keyword evidence="4" id="KW-1185">Reference proteome</keyword>
<name>A0AAW2Z934_9EUKA</name>
<proteinExistence type="predicted"/>
<protein>
    <submittedName>
        <fullName evidence="3">Urocortin</fullName>
    </submittedName>
</protein>
<keyword evidence="1" id="KW-0812">Transmembrane</keyword>
<organism evidence="3 4">
    <name type="scientific">Acrasis kona</name>
    <dbReference type="NCBI Taxonomy" id="1008807"/>
    <lineage>
        <taxon>Eukaryota</taxon>
        <taxon>Discoba</taxon>
        <taxon>Heterolobosea</taxon>
        <taxon>Tetramitia</taxon>
        <taxon>Eutetramitia</taxon>
        <taxon>Acrasidae</taxon>
        <taxon>Acrasis</taxon>
    </lineage>
</organism>
<gene>
    <name evidence="3" type="ORF">AKO1_002933</name>
</gene>